<proteinExistence type="predicted"/>
<evidence type="ECO:0000313" key="4">
    <source>
        <dbReference type="Proteomes" id="UP000236846"/>
    </source>
</evidence>
<dbReference type="Gene3D" id="2.70.70.10">
    <property type="entry name" value="Glucose Permease (Domain IIA)"/>
    <property type="match status" value="1"/>
</dbReference>
<dbReference type="SUPFAM" id="SSF51261">
    <property type="entry name" value="Duplicated hybrid motif"/>
    <property type="match status" value="1"/>
</dbReference>
<dbReference type="CDD" id="cd12797">
    <property type="entry name" value="M23_peptidase"/>
    <property type="match status" value="1"/>
</dbReference>
<keyword evidence="1" id="KW-0732">Signal</keyword>
<organism evidence="3 4">
    <name type="scientific">Candidatus Brennerbacteria bacterium CG11_big_fil_rev_8_21_14_0_20_43_10</name>
    <dbReference type="NCBI Taxonomy" id="1974523"/>
    <lineage>
        <taxon>Bacteria</taxon>
        <taxon>Candidatus Brenneribacteriota</taxon>
    </lineage>
</organism>
<evidence type="ECO:0000259" key="2">
    <source>
        <dbReference type="Pfam" id="PF01551"/>
    </source>
</evidence>
<evidence type="ECO:0000313" key="3">
    <source>
        <dbReference type="EMBL" id="PIR26342.1"/>
    </source>
</evidence>
<dbReference type="Proteomes" id="UP000236846">
    <property type="component" value="Unassembled WGS sequence"/>
</dbReference>
<accession>A0A2H0PWA9</accession>
<dbReference type="PANTHER" id="PTHR21666:SF270">
    <property type="entry name" value="MUREIN HYDROLASE ACTIVATOR ENVC"/>
    <property type="match status" value="1"/>
</dbReference>
<dbReference type="InterPro" id="IPR016047">
    <property type="entry name" value="M23ase_b-sheet_dom"/>
</dbReference>
<dbReference type="EMBL" id="PCXE01000029">
    <property type="protein sequence ID" value="PIR26342.1"/>
    <property type="molecule type" value="Genomic_DNA"/>
</dbReference>
<dbReference type="InterPro" id="IPR050570">
    <property type="entry name" value="Cell_wall_metabolism_enzyme"/>
</dbReference>
<reference evidence="3 4" key="1">
    <citation type="submission" date="2017-09" db="EMBL/GenBank/DDBJ databases">
        <title>Depth-based differentiation of microbial function through sediment-hosted aquifers and enrichment of novel symbionts in the deep terrestrial subsurface.</title>
        <authorList>
            <person name="Probst A.J."/>
            <person name="Ladd B."/>
            <person name="Jarett J.K."/>
            <person name="Geller-Mcgrath D.E."/>
            <person name="Sieber C.M."/>
            <person name="Emerson J.B."/>
            <person name="Anantharaman K."/>
            <person name="Thomas B.C."/>
            <person name="Malmstrom R."/>
            <person name="Stieglmeier M."/>
            <person name="Klingl A."/>
            <person name="Woyke T."/>
            <person name="Ryan C.M."/>
            <person name="Banfield J.F."/>
        </authorList>
    </citation>
    <scope>NUCLEOTIDE SEQUENCE [LARGE SCALE GENOMIC DNA]</scope>
    <source>
        <strain evidence="3">CG11_big_fil_rev_8_21_14_0_20_43_10</strain>
    </source>
</reference>
<comment type="caution">
    <text evidence="3">The sequence shown here is derived from an EMBL/GenBank/DDBJ whole genome shotgun (WGS) entry which is preliminary data.</text>
</comment>
<sequence>MGMRYFLYIFLVSFFTFQSVFAASVFVLPNQQVLQGEPVMVRIDDVASVSEISKTTFDGKSVPVFLYQNKPTVLLGIDLNKLAGEYTFVASLKNGLSITQTITVLAREKKTEPLGIPEKLGGNTLQAQIALVTSLVQENAILNSLWTGKKAFWTQVFRYPLASNTVTDAYGYTRLTGQYTIAHKGVDLRASQGTKVYAMNRGVVRLARMFRNYGKTIVVDHGLGVQTMYMHLSKIYVNVGELVLPGQLIAKSGMTGYAEQPHLHITVRLGGISIDPIKFLALFGK</sequence>
<feature type="chain" id="PRO_5013870365" description="M23ase beta-sheet core domain-containing protein" evidence="1">
    <location>
        <begin position="23"/>
        <end position="285"/>
    </location>
</feature>
<gene>
    <name evidence="3" type="ORF">COV41_01640</name>
</gene>
<evidence type="ECO:0000256" key="1">
    <source>
        <dbReference type="SAM" id="SignalP"/>
    </source>
</evidence>
<protein>
    <recommendedName>
        <fullName evidence="2">M23ase beta-sheet core domain-containing protein</fullName>
    </recommendedName>
</protein>
<dbReference type="AlphaFoldDB" id="A0A2H0PWA9"/>
<name>A0A2H0PWA9_9BACT</name>
<dbReference type="PANTHER" id="PTHR21666">
    <property type="entry name" value="PEPTIDASE-RELATED"/>
    <property type="match status" value="1"/>
</dbReference>
<dbReference type="GO" id="GO:0004222">
    <property type="term" value="F:metalloendopeptidase activity"/>
    <property type="evidence" value="ECO:0007669"/>
    <property type="project" value="TreeGrafter"/>
</dbReference>
<dbReference type="InterPro" id="IPR011055">
    <property type="entry name" value="Dup_hybrid_motif"/>
</dbReference>
<feature type="domain" description="M23ase beta-sheet core" evidence="2">
    <location>
        <begin position="183"/>
        <end position="276"/>
    </location>
</feature>
<dbReference type="Pfam" id="PF01551">
    <property type="entry name" value="Peptidase_M23"/>
    <property type="match status" value="1"/>
</dbReference>
<feature type="signal peptide" evidence="1">
    <location>
        <begin position="1"/>
        <end position="22"/>
    </location>
</feature>